<reference evidence="1" key="2">
    <citation type="submission" date="2016-06" db="EMBL/GenBank/DDBJ databases">
        <title>The genome of a short-lived fish provides insights into sex chromosome evolution and the genetic control of aging.</title>
        <authorList>
            <person name="Reichwald K."/>
            <person name="Felder M."/>
            <person name="Petzold A."/>
            <person name="Koch P."/>
            <person name="Groth M."/>
            <person name="Platzer M."/>
        </authorList>
    </citation>
    <scope>NUCLEOTIDE SEQUENCE</scope>
    <source>
        <tissue evidence="1">Brain</tissue>
    </source>
</reference>
<proteinExistence type="predicted"/>
<reference evidence="1" key="1">
    <citation type="submission" date="2016-05" db="EMBL/GenBank/DDBJ databases">
        <authorList>
            <person name="Lavstsen T."/>
            <person name="Jespersen J.S."/>
        </authorList>
    </citation>
    <scope>NUCLEOTIDE SEQUENCE</scope>
    <source>
        <tissue evidence="1">Brain</tissue>
    </source>
</reference>
<dbReference type="EMBL" id="HAEF01022030">
    <property type="protein sequence ID" value="SBR63189.1"/>
    <property type="molecule type" value="Transcribed_RNA"/>
</dbReference>
<gene>
    <name evidence="1" type="primary">Nfu_g_1_010378</name>
</gene>
<sequence>LLHNPLYLLSCCCPKITLHSLVCDLKFSQMKDTKPSSFNVLKLAAMSLNAAKARAILAVGPGKTDMTILCIRICCSSLAFLRILAESK</sequence>
<feature type="non-terminal residue" evidence="1">
    <location>
        <position position="1"/>
    </location>
</feature>
<protein>
    <submittedName>
        <fullName evidence="1">Uncharacterized protein</fullName>
    </submittedName>
</protein>
<name>A0A1A8N335_9TELE</name>
<evidence type="ECO:0000313" key="1">
    <source>
        <dbReference type="EMBL" id="SBR63189.1"/>
    </source>
</evidence>
<dbReference type="AlphaFoldDB" id="A0A1A8N335"/>
<accession>A0A1A8N335</accession>
<organism evidence="1">
    <name type="scientific">Nothobranchius pienaari</name>
    <dbReference type="NCBI Taxonomy" id="704102"/>
    <lineage>
        <taxon>Eukaryota</taxon>
        <taxon>Metazoa</taxon>
        <taxon>Chordata</taxon>
        <taxon>Craniata</taxon>
        <taxon>Vertebrata</taxon>
        <taxon>Euteleostomi</taxon>
        <taxon>Actinopterygii</taxon>
        <taxon>Neopterygii</taxon>
        <taxon>Teleostei</taxon>
        <taxon>Neoteleostei</taxon>
        <taxon>Acanthomorphata</taxon>
        <taxon>Ovalentaria</taxon>
        <taxon>Atherinomorphae</taxon>
        <taxon>Cyprinodontiformes</taxon>
        <taxon>Nothobranchiidae</taxon>
        <taxon>Nothobranchius</taxon>
    </lineage>
</organism>
<feature type="non-terminal residue" evidence="1">
    <location>
        <position position="88"/>
    </location>
</feature>